<evidence type="ECO:0000256" key="4">
    <source>
        <dbReference type="ARBA" id="ARBA00022475"/>
    </source>
</evidence>
<organism evidence="14 15">
    <name type="scientific">Enterococcus sulfureus ATCC 49903</name>
    <dbReference type="NCBI Taxonomy" id="1140003"/>
    <lineage>
        <taxon>Bacteria</taxon>
        <taxon>Bacillati</taxon>
        <taxon>Bacillota</taxon>
        <taxon>Bacilli</taxon>
        <taxon>Lactobacillales</taxon>
        <taxon>Enterococcaceae</taxon>
        <taxon>Enterococcus</taxon>
    </lineage>
</organism>
<dbReference type="AlphaFoldDB" id="S0KY22"/>
<evidence type="ECO:0000256" key="6">
    <source>
        <dbReference type="ARBA" id="ARBA00022679"/>
    </source>
</evidence>
<comment type="subcellular location">
    <subcellularLocation>
        <location evidence="2">Cell membrane</location>
        <topology evidence="2">Multi-pass membrane protein</topology>
    </subcellularLocation>
</comment>
<name>S0KY22_9ENTE</name>
<keyword evidence="6" id="KW-0808">Transferase</keyword>
<dbReference type="InterPro" id="IPR036097">
    <property type="entry name" value="HisK_dim/P_sf"/>
</dbReference>
<dbReference type="PANTHER" id="PTHR45453:SF2">
    <property type="entry name" value="HISTIDINE KINASE"/>
    <property type="match status" value="1"/>
</dbReference>
<keyword evidence="11 12" id="KW-0472">Membrane</keyword>
<dbReference type="NCBIfam" id="NF047405">
    <property type="entry name" value="SensHisKinSapS"/>
    <property type="match status" value="1"/>
</dbReference>
<dbReference type="GO" id="GO:0016036">
    <property type="term" value="P:cellular response to phosphate starvation"/>
    <property type="evidence" value="ECO:0007669"/>
    <property type="project" value="TreeGrafter"/>
</dbReference>
<evidence type="ECO:0000256" key="10">
    <source>
        <dbReference type="ARBA" id="ARBA00023012"/>
    </source>
</evidence>
<dbReference type="GO" id="GO:0004721">
    <property type="term" value="F:phosphoprotein phosphatase activity"/>
    <property type="evidence" value="ECO:0007669"/>
    <property type="project" value="TreeGrafter"/>
</dbReference>
<proteinExistence type="predicted"/>
<dbReference type="InterPro" id="IPR003661">
    <property type="entry name" value="HisK_dim/P_dom"/>
</dbReference>
<evidence type="ECO:0000256" key="11">
    <source>
        <dbReference type="ARBA" id="ARBA00023136"/>
    </source>
</evidence>
<dbReference type="InterPro" id="IPR036890">
    <property type="entry name" value="HATPase_C_sf"/>
</dbReference>
<dbReference type="GO" id="GO:0000155">
    <property type="term" value="F:phosphorelay sensor kinase activity"/>
    <property type="evidence" value="ECO:0007669"/>
    <property type="project" value="InterPro"/>
</dbReference>
<feature type="domain" description="Histidine kinase" evidence="13">
    <location>
        <begin position="125"/>
        <end position="335"/>
    </location>
</feature>
<dbReference type="InterPro" id="IPR003594">
    <property type="entry name" value="HATPase_dom"/>
</dbReference>
<dbReference type="CDD" id="cd00082">
    <property type="entry name" value="HisKA"/>
    <property type="match status" value="1"/>
</dbReference>
<dbReference type="SUPFAM" id="SSF47384">
    <property type="entry name" value="Homodimeric domain of signal transducing histidine kinase"/>
    <property type="match status" value="1"/>
</dbReference>
<dbReference type="Gene3D" id="3.30.565.10">
    <property type="entry name" value="Histidine kinase-like ATPase, C-terminal domain"/>
    <property type="match status" value="1"/>
</dbReference>
<dbReference type="EMBL" id="ASWO01000001">
    <property type="protein sequence ID" value="EOT87374.1"/>
    <property type="molecule type" value="Genomic_DNA"/>
</dbReference>
<dbReference type="PRINTS" id="PR00344">
    <property type="entry name" value="BCTRLSENSOR"/>
</dbReference>
<dbReference type="EC" id="2.7.13.3" evidence="3"/>
<dbReference type="InterPro" id="IPR050351">
    <property type="entry name" value="BphY/WalK/GraS-like"/>
</dbReference>
<dbReference type="SMART" id="SM00387">
    <property type="entry name" value="HATPase_c"/>
    <property type="match status" value="1"/>
</dbReference>
<dbReference type="SUPFAM" id="SSF55874">
    <property type="entry name" value="ATPase domain of HSP90 chaperone/DNA topoisomerase II/histidine kinase"/>
    <property type="match status" value="1"/>
</dbReference>
<comment type="catalytic activity">
    <reaction evidence="1">
        <text>ATP + protein L-histidine = ADP + protein N-phospho-L-histidine.</text>
        <dbReference type="EC" id="2.7.13.3"/>
    </reaction>
</comment>
<evidence type="ECO:0000256" key="8">
    <source>
        <dbReference type="ARBA" id="ARBA00022777"/>
    </source>
</evidence>
<comment type="caution">
    <text evidence="14">The sequence shown here is derived from an EMBL/GenBank/DDBJ whole genome shotgun (WGS) entry which is preliminary data.</text>
</comment>
<evidence type="ECO:0000256" key="1">
    <source>
        <dbReference type="ARBA" id="ARBA00000085"/>
    </source>
</evidence>
<dbReference type="RefSeq" id="WP_016184926.1">
    <property type="nucleotide sequence ID" value="NZ_ASWO01000001.1"/>
</dbReference>
<evidence type="ECO:0000256" key="9">
    <source>
        <dbReference type="ARBA" id="ARBA00022989"/>
    </source>
</evidence>
<evidence type="ECO:0000256" key="5">
    <source>
        <dbReference type="ARBA" id="ARBA00022553"/>
    </source>
</evidence>
<evidence type="ECO:0000313" key="14">
    <source>
        <dbReference type="EMBL" id="EOT87374.1"/>
    </source>
</evidence>
<keyword evidence="4" id="KW-1003">Cell membrane</keyword>
<dbReference type="InterPro" id="IPR004358">
    <property type="entry name" value="Sig_transdc_His_kin-like_C"/>
</dbReference>
<keyword evidence="15" id="KW-1185">Reference proteome</keyword>
<keyword evidence="7 12" id="KW-0812">Transmembrane</keyword>
<dbReference type="PATRIC" id="fig|1140003.3.peg.430"/>
<dbReference type="Proteomes" id="UP000015961">
    <property type="component" value="Unassembled WGS sequence"/>
</dbReference>
<evidence type="ECO:0000256" key="12">
    <source>
        <dbReference type="SAM" id="Phobius"/>
    </source>
</evidence>
<reference evidence="14 15" key="1">
    <citation type="submission" date="2013-03" db="EMBL/GenBank/DDBJ databases">
        <title>The Genome Sequence of Enterococcus sulfureus ATCC_49903 (PacBio/Illumina hybrid assembly).</title>
        <authorList>
            <consortium name="The Broad Institute Genomics Platform"/>
            <consortium name="The Broad Institute Genome Sequencing Center for Infectious Disease"/>
            <person name="Earl A."/>
            <person name="Russ C."/>
            <person name="Gilmore M."/>
            <person name="Surin D."/>
            <person name="Walker B."/>
            <person name="Young S."/>
            <person name="Zeng Q."/>
            <person name="Gargeya S."/>
            <person name="Fitzgerald M."/>
            <person name="Haas B."/>
            <person name="Abouelleil A."/>
            <person name="Allen A.W."/>
            <person name="Alvarado L."/>
            <person name="Arachchi H.M."/>
            <person name="Berlin A.M."/>
            <person name="Chapman S.B."/>
            <person name="Gainer-Dewar J."/>
            <person name="Goldberg J."/>
            <person name="Griggs A."/>
            <person name="Gujja S."/>
            <person name="Hansen M."/>
            <person name="Howarth C."/>
            <person name="Imamovic A."/>
            <person name="Ireland A."/>
            <person name="Larimer J."/>
            <person name="McCowan C."/>
            <person name="Murphy C."/>
            <person name="Pearson M."/>
            <person name="Poon T.W."/>
            <person name="Priest M."/>
            <person name="Roberts A."/>
            <person name="Saif S."/>
            <person name="Shea T."/>
            <person name="Sisk P."/>
            <person name="Sykes S."/>
            <person name="Wortman J."/>
            <person name="Nusbaum C."/>
            <person name="Birren B."/>
        </authorList>
    </citation>
    <scope>NUCLEOTIDE SEQUENCE [LARGE SCALE GENOMIC DNA]</scope>
    <source>
        <strain evidence="14 15">ATCC 49903</strain>
    </source>
</reference>
<accession>S0KY22</accession>
<feature type="transmembrane region" description="Helical" evidence="12">
    <location>
        <begin position="38"/>
        <end position="62"/>
    </location>
</feature>
<evidence type="ECO:0000259" key="13">
    <source>
        <dbReference type="PROSITE" id="PS50109"/>
    </source>
</evidence>
<dbReference type="Pfam" id="PF02518">
    <property type="entry name" value="HATPase_c"/>
    <property type="match status" value="1"/>
</dbReference>
<dbReference type="STRING" id="1140003.OMY_00435"/>
<keyword evidence="8 14" id="KW-0418">Kinase</keyword>
<dbReference type="PANTHER" id="PTHR45453">
    <property type="entry name" value="PHOSPHATE REGULON SENSOR PROTEIN PHOR"/>
    <property type="match status" value="1"/>
</dbReference>
<dbReference type="Gene3D" id="1.10.287.130">
    <property type="match status" value="1"/>
</dbReference>
<sequence>MTIRNYIKDQWLTYLGWIVFFMLTVFVIWLTPNYPFEWSIAGYLFVIEFIGLVGIQSIHYVLKRSWWRKLAVSEDYSVLQNYLTGARSSVEKLQQQYVNQAIQEHQAMMQEVISAQEEQKEYIDSWVHEIKLPLAASQLLLRSIEFDIPDDKYIALENELTRMNDYVEQVLYVARLESFTKDYLIQESSLKETIQPVIRSQANYFIQKNIRFSLIGEDEVVLTDPKWVAFIYRQIVSNAIKYTDDAGVVMTRIEKQKRGVMLHIVDTGIGIPPEDLKRIFDKGFTGTNGRNAQIHSTGLGLYLAKNLAQKLGIELTVQSQWKEGTTVSLFFPKLSYYNEYEEDE</sequence>
<evidence type="ECO:0000256" key="3">
    <source>
        <dbReference type="ARBA" id="ARBA00012438"/>
    </source>
</evidence>
<keyword evidence="5" id="KW-0597">Phosphoprotein</keyword>
<dbReference type="eggNOG" id="COG2205">
    <property type="taxonomic scope" value="Bacteria"/>
</dbReference>
<evidence type="ECO:0000256" key="7">
    <source>
        <dbReference type="ARBA" id="ARBA00022692"/>
    </source>
</evidence>
<dbReference type="GO" id="GO:0005886">
    <property type="term" value="C:plasma membrane"/>
    <property type="evidence" value="ECO:0007669"/>
    <property type="project" value="UniProtKB-SubCell"/>
</dbReference>
<protein>
    <recommendedName>
        <fullName evidence="3">histidine kinase</fullName>
        <ecNumber evidence="3">2.7.13.3</ecNumber>
    </recommendedName>
</protein>
<evidence type="ECO:0000256" key="2">
    <source>
        <dbReference type="ARBA" id="ARBA00004651"/>
    </source>
</evidence>
<dbReference type="InterPro" id="IPR005467">
    <property type="entry name" value="His_kinase_dom"/>
</dbReference>
<evidence type="ECO:0000313" key="15">
    <source>
        <dbReference type="Proteomes" id="UP000015961"/>
    </source>
</evidence>
<feature type="transmembrane region" description="Helical" evidence="12">
    <location>
        <begin position="12"/>
        <end position="32"/>
    </location>
</feature>
<dbReference type="PROSITE" id="PS50109">
    <property type="entry name" value="HIS_KIN"/>
    <property type="match status" value="1"/>
</dbReference>
<gene>
    <name evidence="14" type="ORF">I573_00430</name>
</gene>
<keyword evidence="10" id="KW-0902">Two-component regulatory system</keyword>
<keyword evidence="9 12" id="KW-1133">Transmembrane helix</keyword>
<dbReference type="OrthoDB" id="9780487at2"/>